<gene>
    <name evidence="1" type="ordered locus">A1C_03070</name>
</gene>
<dbReference type="AlphaFoldDB" id="A8GNC9"/>
<evidence type="ECO:0000313" key="2">
    <source>
        <dbReference type="Proteomes" id="UP000006830"/>
    </source>
</evidence>
<keyword evidence="2" id="KW-1185">Reference proteome</keyword>
<dbReference type="RefSeq" id="WP_012149537.1">
    <property type="nucleotide sequence ID" value="NC_009881.1"/>
</dbReference>
<reference evidence="1" key="1">
    <citation type="submission" date="2007-09" db="EMBL/GenBank/DDBJ databases">
        <title>Complete Genome Sequence of Rickettsia akari.</title>
        <authorList>
            <person name="Madan A."/>
            <person name="Fahey J."/>
            <person name="Helton E."/>
            <person name="Ketteman M."/>
            <person name="Madan A."/>
            <person name="Rodrigues S."/>
            <person name="Sanchez A."/>
            <person name="Whiting M."/>
            <person name="Dasch G."/>
            <person name="Eremeeva M."/>
        </authorList>
    </citation>
    <scope>NUCLEOTIDE SEQUENCE</scope>
    <source>
        <strain evidence="1">Hartford</strain>
    </source>
</reference>
<organism evidence="1 2">
    <name type="scientific">Rickettsia akari (strain Hartford)</name>
    <dbReference type="NCBI Taxonomy" id="293614"/>
    <lineage>
        <taxon>Bacteria</taxon>
        <taxon>Pseudomonadati</taxon>
        <taxon>Pseudomonadota</taxon>
        <taxon>Alphaproteobacteria</taxon>
        <taxon>Rickettsiales</taxon>
        <taxon>Rickettsiaceae</taxon>
        <taxon>Rickettsieae</taxon>
        <taxon>Rickettsia</taxon>
        <taxon>spotted fever group</taxon>
    </lineage>
</organism>
<dbReference type="HOGENOM" id="CLU_2755272_0_0_5"/>
<name>A8GNC9_RICAH</name>
<accession>A8GNC9</accession>
<dbReference type="KEGG" id="rak:A1C_03070"/>
<proteinExistence type="predicted"/>
<sequence length="70" mass="8150">MTDKIQECFNKLNDYGICVACSFVQYKRSGNDILEFVSPYLLKNVSDMEYIKTYITEAYIKESSKNDAME</sequence>
<dbReference type="Proteomes" id="UP000006830">
    <property type="component" value="Chromosome"/>
</dbReference>
<dbReference type="EMBL" id="CP000847">
    <property type="protein sequence ID" value="ABV74904.1"/>
    <property type="molecule type" value="Genomic_DNA"/>
</dbReference>
<evidence type="ECO:0000313" key="1">
    <source>
        <dbReference type="EMBL" id="ABV74904.1"/>
    </source>
</evidence>
<protein>
    <submittedName>
        <fullName evidence="1">Uncharacterized protein</fullName>
    </submittedName>
</protein>